<dbReference type="Proteomes" id="UP001151760">
    <property type="component" value="Unassembled WGS sequence"/>
</dbReference>
<sequence>MEQVKPMKKLKHMRLDEELAFKLQAKEEEEEERLAREKAQQIEEANIAWDDVLYAKQDYLDEFLEAKKKTFWHAKRSRKRRGTDPPIRAQQRNNSCDFDPENMEGNGSPNSKKAEIELEENLKKAGAESDEDMLNKKLQLSMKKLEILKKNIKFDLRVTAAQVCVTAAKLKVMDCSLMDVVVFDLVVDVIVVVC</sequence>
<proteinExistence type="predicted"/>
<organism evidence="3 4">
    <name type="scientific">Tanacetum coccineum</name>
    <dbReference type="NCBI Taxonomy" id="301880"/>
    <lineage>
        <taxon>Eukaryota</taxon>
        <taxon>Viridiplantae</taxon>
        <taxon>Streptophyta</taxon>
        <taxon>Embryophyta</taxon>
        <taxon>Tracheophyta</taxon>
        <taxon>Spermatophyta</taxon>
        <taxon>Magnoliopsida</taxon>
        <taxon>eudicotyledons</taxon>
        <taxon>Gunneridae</taxon>
        <taxon>Pentapetalae</taxon>
        <taxon>asterids</taxon>
        <taxon>campanulids</taxon>
        <taxon>Asterales</taxon>
        <taxon>Asteraceae</taxon>
        <taxon>Asteroideae</taxon>
        <taxon>Anthemideae</taxon>
        <taxon>Anthemidinae</taxon>
        <taxon>Tanacetum</taxon>
    </lineage>
</organism>
<evidence type="ECO:0000313" key="4">
    <source>
        <dbReference type="Proteomes" id="UP001151760"/>
    </source>
</evidence>
<reference evidence="3" key="1">
    <citation type="journal article" date="2022" name="Int. J. Mol. Sci.">
        <title>Draft Genome of Tanacetum Coccineum: Genomic Comparison of Closely Related Tanacetum-Family Plants.</title>
        <authorList>
            <person name="Yamashiro T."/>
            <person name="Shiraishi A."/>
            <person name="Nakayama K."/>
            <person name="Satake H."/>
        </authorList>
    </citation>
    <scope>NUCLEOTIDE SEQUENCE</scope>
</reference>
<evidence type="ECO:0000256" key="2">
    <source>
        <dbReference type="SAM" id="MobiDB-lite"/>
    </source>
</evidence>
<evidence type="ECO:0000313" key="3">
    <source>
        <dbReference type="EMBL" id="GJS94621.1"/>
    </source>
</evidence>
<reference evidence="3" key="2">
    <citation type="submission" date="2022-01" db="EMBL/GenBank/DDBJ databases">
        <authorList>
            <person name="Yamashiro T."/>
            <person name="Shiraishi A."/>
            <person name="Satake H."/>
            <person name="Nakayama K."/>
        </authorList>
    </citation>
    <scope>NUCLEOTIDE SEQUENCE</scope>
</reference>
<keyword evidence="4" id="KW-1185">Reference proteome</keyword>
<name>A0ABQ4ZZ54_9ASTR</name>
<protein>
    <submittedName>
        <fullName evidence="3">Uncharacterized protein</fullName>
    </submittedName>
</protein>
<feature type="coiled-coil region" evidence="1">
    <location>
        <begin position="12"/>
        <end position="48"/>
    </location>
</feature>
<evidence type="ECO:0000256" key="1">
    <source>
        <dbReference type="SAM" id="Coils"/>
    </source>
</evidence>
<gene>
    <name evidence="3" type="ORF">Tco_0801589</name>
</gene>
<comment type="caution">
    <text evidence="3">The sequence shown here is derived from an EMBL/GenBank/DDBJ whole genome shotgun (WGS) entry which is preliminary data.</text>
</comment>
<accession>A0ABQ4ZZ54</accession>
<feature type="region of interest" description="Disordered" evidence="2">
    <location>
        <begin position="74"/>
        <end position="111"/>
    </location>
</feature>
<keyword evidence="1" id="KW-0175">Coiled coil</keyword>
<dbReference type="EMBL" id="BQNB010011746">
    <property type="protein sequence ID" value="GJS94621.1"/>
    <property type="molecule type" value="Genomic_DNA"/>
</dbReference>